<proteinExistence type="predicted"/>
<accession>A0A8K0DA65</accession>
<gene>
    <name evidence="1" type="ORF">ILUMI_05964</name>
</gene>
<dbReference type="EMBL" id="VTPC01002334">
    <property type="protein sequence ID" value="KAF2900221.1"/>
    <property type="molecule type" value="Genomic_DNA"/>
</dbReference>
<organism evidence="1 2">
    <name type="scientific">Ignelater luminosus</name>
    <name type="common">Cucubano</name>
    <name type="synonym">Pyrophorus luminosus</name>
    <dbReference type="NCBI Taxonomy" id="2038154"/>
    <lineage>
        <taxon>Eukaryota</taxon>
        <taxon>Metazoa</taxon>
        <taxon>Ecdysozoa</taxon>
        <taxon>Arthropoda</taxon>
        <taxon>Hexapoda</taxon>
        <taxon>Insecta</taxon>
        <taxon>Pterygota</taxon>
        <taxon>Neoptera</taxon>
        <taxon>Endopterygota</taxon>
        <taxon>Coleoptera</taxon>
        <taxon>Polyphaga</taxon>
        <taxon>Elateriformia</taxon>
        <taxon>Elateroidea</taxon>
        <taxon>Elateridae</taxon>
        <taxon>Agrypninae</taxon>
        <taxon>Pyrophorini</taxon>
        <taxon>Ignelater</taxon>
    </lineage>
</organism>
<sequence length="125" mass="14590">MPHSVTGETLAKLMFELQAKYFKGSREITFLEGEKVYARDYQNSNKKCWVKGVIDEVLSLRTYLVKVEDRAIWKRHMDQSIQTGDLNLSNKEIDNKITGELEDKESNDMMITDVRQTMSRLILNQ</sequence>
<evidence type="ECO:0000313" key="2">
    <source>
        <dbReference type="Proteomes" id="UP000801492"/>
    </source>
</evidence>
<keyword evidence="2" id="KW-1185">Reference proteome</keyword>
<dbReference type="OrthoDB" id="6778109at2759"/>
<name>A0A8K0DA65_IGNLU</name>
<reference evidence="1" key="1">
    <citation type="submission" date="2019-08" db="EMBL/GenBank/DDBJ databases">
        <title>The genome of the North American firefly Photinus pyralis.</title>
        <authorList>
            <consortium name="Photinus pyralis genome working group"/>
            <person name="Fallon T.R."/>
            <person name="Sander Lower S.E."/>
            <person name="Weng J.-K."/>
        </authorList>
    </citation>
    <scope>NUCLEOTIDE SEQUENCE</scope>
    <source>
        <strain evidence="1">TRF0915ILg1</strain>
        <tissue evidence="1">Whole body</tissue>
    </source>
</reference>
<comment type="caution">
    <text evidence="1">The sequence shown here is derived from an EMBL/GenBank/DDBJ whole genome shotgun (WGS) entry which is preliminary data.</text>
</comment>
<dbReference type="AlphaFoldDB" id="A0A8K0DA65"/>
<dbReference type="Proteomes" id="UP000801492">
    <property type="component" value="Unassembled WGS sequence"/>
</dbReference>
<evidence type="ECO:0000313" key="1">
    <source>
        <dbReference type="EMBL" id="KAF2900221.1"/>
    </source>
</evidence>
<protein>
    <submittedName>
        <fullName evidence="1">Uncharacterized protein</fullName>
    </submittedName>
</protein>